<comment type="caution">
    <text evidence="1">The sequence shown here is derived from an EMBL/GenBank/DDBJ whole genome shotgun (WGS) entry which is preliminary data.</text>
</comment>
<evidence type="ECO:0000313" key="2">
    <source>
        <dbReference type="Proteomes" id="UP000246278"/>
    </source>
</evidence>
<dbReference type="AlphaFoldDB" id="A0A317T5Z7"/>
<sequence>MINKANDCYLQFLIASFLRVTFMADLFGEEIQKKFVESPCHTTNKHQTKIAIKSVSESGYFI</sequence>
<name>A0A317T5Z7_9CHLB</name>
<keyword evidence="2" id="KW-1185">Reference proteome</keyword>
<organism evidence="1 2">
    <name type="scientific">Prosthecochloris marina</name>
    <dbReference type="NCBI Taxonomy" id="2017681"/>
    <lineage>
        <taxon>Bacteria</taxon>
        <taxon>Pseudomonadati</taxon>
        <taxon>Chlorobiota</taxon>
        <taxon>Chlorobiia</taxon>
        <taxon>Chlorobiales</taxon>
        <taxon>Chlorobiaceae</taxon>
        <taxon>Prosthecochloris</taxon>
    </lineage>
</organism>
<dbReference type="Proteomes" id="UP000246278">
    <property type="component" value="Unassembled WGS sequence"/>
</dbReference>
<gene>
    <name evidence="1" type="ORF">CR164_07185</name>
</gene>
<dbReference type="EMBL" id="PDNZ01000004">
    <property type="protein sequence ID" value="PWW82112.1"/>
    <property type="molecule type" value="Genomic_DNA"/>
</dbReference>
<evidence type="ECO:0000313" key="1">
    <source>
        <dbReference type="EMBL" id="PWW82112.1"/>
    </source>
</evidence>
<protein>
    <submittedName>
        <fullName evidence="1">Uncharacterized protein</fullName>
    </submittedName>
</protein>
<accession>A0A317T5Z7</accession>
<reference evidence="2" key="1">
    <citation type="submission" date="2017-10" db="EMBL/GenBank/DDBJ databases">
        <authorList>
            <person name="Gaisin V.A."/>
            <person name="Rysina M.S."/>
            <person name="Grouzdev D.S."/>
        </authorList>
    </citation>
    <scope>NUCLEOTIDE SEQUENCE [LARGE SCALE GENOMIC DNA]</scope>
    <source>
        <strain evidence="2">V1</strain>
    </source>
</reference>
<proteinExistence type="predicted"/>